<sequence length="36" mass="4247">MGIRRRLRQPSNVAKILFLYTIQNSRFLVFVILLVA</sequence>
<name>A0A0A9EZV2_ARUDO</name>
<organism evidence="2">
    <name type="scientific">Arundo donax</name>
    <name type="common">Giant reed</name>
    <name type="synonym">Donax arundinaceus</name>
    <dbReference type="NCBI Taxonomy" id="35708"/>
    <lineage>
        <taxon>Eukaryota</taxon>
        <taxon>Viridiplantae</taxon>
        <taxon>Streptophyta</taxon>
        <taxon>Embryophyta</taxon>
        <taxon>Tracheophyta</taxon>
        <taxon>Spermatophyta</taxon>
        <taxon>Magnoliopsida</taxon>
        <taxon>Liliopsida</taxon>
        <taxon>Poales</taxon>
        <taxon>Poaceae</taxon>
        <taxon>PACMAD clade</taxon>
        <taxon>Arundinoideae</taxon>
        <taxon>Arundineae</taxon>
        <taxon>Arundo</taxon>
    </lineage>
</organism>
<evidence type="ECO:0000256" key="1">
    <source>
        <dbReference type="SAM" id="Phobius"/>
    </source>
</evidence>
<dbReference type="EMBL" id="GBRH01191591">
    <property type="protein sequence ID" value="JAE06305.1"/>
    <property type="molecule type" value="Transcribed_RNA"/>
</dbReference>
<protein>
    <submittedName>
        <fullName evidence="2">Uncharacterized protein</fullName>
    </submittedName>
</protein>
<evidence type="ECO:0000313" key="2">
    <source>
        <dbReference type="EMBL" id="JAE06305.1"/>
    </source>
</evidence>
<keyword evidence="1" id="KW-1133">Transmembrane helix</keyword>
<feature type="transmembrane region" description="Helical" evidence="1">
    <location>
        <begin position="12"/>
        <end position="35"/>
    </location>
</feature>
<keyword evidence="1" id="KW-0812">Transmembrane</keyword>
<keyword evidence="1" id="KW-0472">Membrane</keyword>
<proteinExistence type="predicted"/>
<reference evidence="2" key="1">
    <citation type="submission" date="2014-09" db="EMBL/GenBank/DDBJ databases">
        <authorList>
            <person name="Magalhaes I.L.F."/>
            <person name="Oliveira U."/>
            <person name="Santos F.R."/>
            <person name="Vidigal T.H.D.A."/>
            <person name="Brescovit A.D."/>
            <person name="Santos A.J."/>
        </authorList>
    </citation>
    <scope>NUCLEOTIDE SEQUENCE</scope>
    <source>
        <tissue evidence="2">Shoot tissue taken approximately 20 cm above the soil surface</tissue>
    </source>
</reference>
<dbReference type="AlphaFoldDB" id="A0A0A9EZV2"/>
<reference evidence="2" key="2">
    <citation type="journal article" date="2015" name="Data Brief">
        <title>Shoot transcriptome of the giant reed, Arundo donax.</title>
        <authorList>
            <person name="Barrero R.A."/>
            <person name="Guerrero F.D."/>
            <person name="Moolhuijzen P."/>
            <person name="Goolsby J.A."/>
            <person name="Tidwell J."/>
            <person name="Bellgard S.E."/>
            <person name="Bellgard M.I."/>
        </authorList>
    </citation>
    <scope>NUCLEOTIDE SEQUENCE</scope>
    <source>
        <tissue evidence="2">Shoot tissue taken approximately 20 cm above the soil surface</tissue>
    </source>
</reference>
<accession>A0A0A9EZV2</accession>